<dbReference type="AlphaFoldDB" id="A0A177DP97"/>
<name>A0A177DP97_ALTAL</name>
<gene>
    <name evidence="4" type="ORF">CC77DRAFT_1019503</name>
</gene>
<organism evidence="4 5">
    <name type="scientific">Alternaria alternata</name>
    <name type="common">Alternaria rot fungus</name>
    <name type="synonym">Torula alternata</name>
    <dbReference type="NCBI Taxonomy" id="5599"/>
    <lineage>
        <taxon>Eukaryota</taxon>
        <taxon>Fungi</taxon>
        <taxon>Dikarya</taxon>
        <taxon>Ascomycota</taxon>
        <taxon>Pezizomycotina</taxon>
        <taxon>Dothideomycetes</taxon>
        <taxon>Pleosporomycetidae</taxon>
        <taxon>Pleosporales</taxon>
        <taxon>Pleosporineae</taxon>
        <taxon>Pleosporaceae</taxon>
        <taxon>Alternaria</taxon>
        <taxon>Alternaria sect. Alternaria</taxon>
        <taxon>Alternaria alternata complex</taxon>
    </lineage>
</organism>
<sequence>MQLTHFFAAGFLVASASAWPAHLRRAVDCEFSVAIADAGTTCGSFAASWRLSVDELERLNPGINCPDLDYDGLYCVVGTNTDDLNTTTTSMATATSTMTTSATTTSTPSTTINSSASTNASTTTTASNDVATSSMSSDLPASTDAADSLRAPVVVAGILGWAALVL</sequence>
<dbReference type="KEGG" id="aalt:CC77DRAFT_1019503"/>
<dbReference type="RefSeq" id="XP_018386996.1">
    <property type="nucleotide sequence ID" value="XM_018524844.1"/>
</dbReference>
<feature type="domain" description="LysM" evidence="3">
    <location>
        <begin position="32"/>
        <end position="76"/>
    </location>
</feature>
<dbReference type="Gene3D" id="3.10.350.10">
    <property type="entry name" value="LysM domain"/>
    <property type="match status" value="1"/>
</dbReference>
<feature type="compositionally biased region" description="Low complexity" evidence="1">
    <location>
        <begin position="99"/>
        <end position="134"/>
    </location>
</feature>
<protein>
    <recommendedName>
        <fullName evidence="3">LysM domain-containing protein</fullName>
    </recommendedName>
</protein>
<evidence type="ECO:0000313" key="4">
    <source>
        <dbReference type="EMBL" id="OAG21575.1"/>
    </source>
</evidence>
<proteinExistence type="predicted"/>
<dbReference type="OMA" id="YCIVGEY"/>
<evidence type="ECO:0000256" key="1">
    <source>
        <dbReference type="SAM" id="MobiDB-lite"/>
    </source>
</evidence>
<dbReference type="PROSITE" id="PS51782">
    <property type="entry name" value="LYSM"/>
    <property type="match status" value="1"/>
</dbReference>
<evidence type="ECO:0000256" key="2">
    <source>
        <dbReference type="SAM" id="SignalP"/>
    </source>
</evidence>
<dbReference type="STRING" id="5599.A0A177DP97"/>
<evidence type="ECO:0000313" key="5">
    <source>
        <dbReference type="Proteomes" id="UP000077248"/>
    </source>
</evidence>
<keyword evidence="2" id="KW-0732">Signal</keyword>
<dbReference type="VEuPathDB" id="FungiDB:CC77DRAFT_1019503"/>
<accession>A0A177DP97</accession>
<dbReference type="EMBL" id="KV441476">
    <property type="protein sequence ID" value="OAG21575.1"/>
    <property type="molecule type" value="Genomic_DNA"/>
</dbReference>
<dbReference type="Proteomes" id="UP000077248">
    <property type="component" value="Unassembled WGS sequence"/>
</dbReference>
<dbReference type="GeneID" id="29110438"/>
<feature type="region of interest" description="Disordered" evidence="1">
    <location>
        <begin position="99"/>
        <end position="143"/>
    </location>
</feature>
<dbReference type="InterPro" id="IPR036779">
    <property type="entry name" value="LysM_dom_sf"/>
</dbReference>
<evidence type="ECO:0000259" key="3">
    <source>
        <dbReference type="PROSITE" id="PS51782"/>
    </source>
</evidence>
<reference evidence="4 5" key="1">
    <citation type="submission" date="2016-05" db="EMBL/GenBank/DDBJ databases">
        <title>Comparative analysis of secretome profiles of manganese(II)-oxidizing ascomycete fungi.</title>
        <authorList>
            <consortium name="DOE Joint Genome Institute"/>
            <person name="Zeiner C.A."/>
            <person name="Purvine S.O."/>
            <person name="Zink E.M."/>
            <person name="Wu S."/>
            <person name="Pasa-Tolic L."/>
            <person name="Chaput D.L."/>
            <person name="Haridas S."/>
            <person name="Grigoriev I.V."/>
            <person name="Santelli C.M."/>
            <person name="Hansel C.M."/>
        </authorList>
    </citation>
    <scope>NUCLEOTIDE SEQUENCE [LARGE SCALE GENOMIC DNA]</scope>
    <source>
        <strain evidence="4 5">SRC1lrK2f</strain>
    </source>
</reference>
<dbReference type="InterPro" id="IPR018392">
    <property type="entry name" value="LysM"/>
</dbReference>
<feature type="chain" id="PRO_5008059614" description="LysM domain-containing protein" evidence="2">
    <location>
        <begin position="19"/>
        <end position="166"/>
    </location>
</feature>
<feature type="signal peptide" evidence="2">
    <location>
        <begin position="1"/>
        <end position="18"/>
    </location>
</feature>
<keyword evidence="5" id="KW-1185">Reference proteome</keyword>